<evidence type="ECO:0000256" key="1">
    <source>
        <dbReference type="SAM" id="SignalP"/>
    </source>
</evidence>
<comment type="caution">
    <text evidence="4">The sequence shown here is derived from an EMBL/GenBank/DDBJ whole genome shotgun (WGS) entry which is preliminary data.</text>
</comment>
<reference evidence="4" key="1">
    <citation type="submission" date="2022-09" db="EMBL/GenBank/DDBJ databases">
        <title>Novosphingobium sp. Nov., a polycyclic aromatic hydrocarbon-degrading bacterium isolated form mangrove sediments in HongKong.</title>
        <authorList>
            <person name="Hu Z."/>
        </authorList>
    </citation>
    <scope>NUCLEOTIDE SEQUENCE</scope>
    <source>
        <strain evidence="4">HK4-1</strain>
    </source>
</reference>
<organism evidence="4 5">
    <name type="scientific">Novosphingobium mangrovi</name>
    <name type="common">ex Huang et al. 2023</name>
    <dbReference type="NCBI Taxonomy" id="2976432"/>
    <lineage>
        <taxon>Bacteria</taxon>
        <taxon>Pseudomonadati</taxon>
        <taxon>Pseudomonadota</taxon>
        <taxon>Alphaproteobacteria</taxon>
        <taxon>Sphingomonadales</taxon>
        <taxon>Sphingomonadaceae</taxon>
        <taxon>Novosphingobium</taxon>
    </lineage>
</organism>
<dbReference type="InterPro" id="IPR010563">
    <property type="entry name" value="TraK_N"/>
</dbReference>
<dbReference type="InterPro" id="IPR055397">
    <property type="entry name" value="TraK_C"/>
</dbReference>
<name>A0ABT2I7R7_9SPHN</name>
<proteinExistence type="predicted"/>
<evidence type="ECO:0000259" key="2">
    <source>
        <dbReference type="Pfam" id="PF06586"/>
    </source>
</evidence>
<evidence type="ECO:0000313" key="4">
    <source>
        <dbReference type="EMBL" id="MCT2400875.1"/>
    </source>
</evidence>
<evidence type="ECO:0000259" key="3">
    <source>
        <dbReference type="Pfam" id="PF23536"/>
    </source>
</evidence>
<evidence type="ECO:0000313" key="5">
    <source>
        <dbReference type="Proteomes" id="UP001165583"/>
    </source>
</evidence>
<gene>
    <name evidence="4" type="ORF">NZK81_15080</name>
</gene>
<feature type="domain" description="TraK C-terminal" evidence="3">
    <location>
        <begin position="145"/>
        <end position="260"/>
    </location>
</feature>
<dbReference type="Pfam" id="PF23536">
    <property type="entry name" value="TraK_C"/>
    <property type="match status" value="1"/>
</dbReference>
<sequence>MPKPGKRRRTSACPAVLLTALILTPTAPAMAQAPNQPIIALPDQTSSIRLSNRDINHVICEGGEIEDVKFSAEKAIAVEKAGADAWIKFLVKETDDSGQVTRSYVTTPSEFFISCNGAIYPLYAEPSDIPAQTVTLAPGASQRAKANADLLGPLVEEDRAVSITLALLQDRVPASFAEVAPRSDSMILAGLPAARLSERRRVAIEGAGLSASEYLVTAGADVVLDERAFLDRALGANIFAVSLDRLSLKAGETARLIVVRRGEEQ</sequence>
<dbReference type="Proteomes" id="UP001165583">
    <property type="component" value="Unassembled WGS sequence"/>
</dbReference>
<feature type="signal peptide" evidence="1">
    <location>
        <begin position="1"/>
        <end position="31"/>
    </location>
</feature>
<protein>
    <submittedName>
        <fullName evidence="4">Type-F conjugative transfer system secretin TraK</fullName>
    </submittedName>
</protein>
<dbReference type="EMBL" id="JANZXA010000010">
    <property type="protein sequence ID" value="MCT2400875.1"/>
    <property type="molecule type" value="Genomic_DNA"/>
</dbReference>
<dbReference type="Pfam" id="PF06586">
    <property type="entry name" value="TraK_N"/>
    <property type="match status" value="1"/>
</dbReference>
<keyword evidence="5" id="KW-1185">Reference proteome</keyword>
<feature type="chain" id="PRO_5045131296" evidence="1">
    <location>
        <begin position="32"/>
        <end position="265"/>
    </location>
</feature>
<keyword evidence="1" id="KW-0732">Signal</keyword>
<feature type="domain" description="TraK N-terminal" evidence="2">
    <location>
        <begin position="40"/>
        <end position="138"/>
    </location>
</feature>
<accession>A0ABT2I7R7</accession>
<dbReference type="RefSeq" id="WP_041558985.1">
    <property type="nucleotide sequence ID" value="NZ_JANZXA010000010.1"/>
</dbReference>